<sequence>MSEMNEAEPDRATAAEPDTEQEAELSVDAPEADAAEQRTALRDDEDRSGWPQPVPFDADEADAAEQRRVVELDEDDYR</sequence>
<evidence type="ECO:0008006" key="4">
    <source>
        <dbReference type="Google" id="ProtNLM"/>
    </source>
</evidence>
<organism evidence="2 3">
    <name type="scientific">Actinomadura rugatobispora</name>
    <dbReference type="NCBI Taxonomy" id="1994"/>
    <lineage>
        <taxon>Bacteria</taxon>
        <taxon>Bacillati</taxon>
        <taxon>Actinomycetota</taxon>
        <taxon>Actinomycetes</taxon>
        <taxon>Streptosporangiales</taxon>
        <taxon>Thermomonosporaceae</taxon>
        <taxon>Actinomadura</taxon>
    </lineage>
</organism>
<feature type="region of interest" description="Disordered" evidence="1">
    <location>
        <begin position="1"/>
        <end position="78"/>
    </location>
</feature>
<dbReference type="Proteomes" id="UP001596074">
    <property type="component" value="Unassembled WGS sequence"/>
</dbReference>
<evidence type="ECO:0000256" key="1">
    <source>
        <dbReference type="SAM" id="MobiDB-lite"/>
    </source>
</evidence>
<dbReference type="EMBL" id="JBHSON010000042">
    <property type="protein sequence ID" value="MFC5749375.1"/>
    <property type="molecule type" value="Genomic_DNA"/>
</dbReference>
<reference evidence="3" key="1">
    <citation type="journal article" date="2019" name="Int. J. Syst. Evol. Microbiol.">
        <title>The Global Catalogue of Microorganisms (GCM) 10K type strain sequencing project: providing services to taxonomists for standard genome sequencing and annotation.</title>
        <authorList>
            <consortium name="The Broad Institute Genomics Platform"/>
            <consortium name="The Broad Institute Genome Sequencing Center for Infectious Disease"/>
            <person name="Wu L."/>
            <person name="Ma J."/>
        </authorList>
    </citation>
    <scope>NUCLEOTIDE SEQUENCE [LARGE SCALE GENOMIC DNA]</scope>
    <source>
        <strain evidence="3">KCTC 42087</strain>
    </source>
</reference>
<evidence type="ECO:0000313" key="2">
    <source>
        <dbReference type="EMBL" id="MFC5749375.1"/>
    </source>
</evidence>
<proteinExistence type="predicted"/>
<name>A0ABW1A8C1_9ACTN</name>
<comment type="caution">
    <text evidence="2">The sequence shown here is derived from an EMBL/GenBank/DDBJ whole genome shotgun (WGS) entry which is preliminary data.</text>
</comment>
<feature type="compositionally biased region" description="Acidic residues" evidence="1">
    <location>
        <begin position="17"/>
        <end position="34"/>
    </location>
</feature>
<protein>
    <recommendedName>
        <fullName evidence="4">DUF5709 domain-containing protein</fullName>
    </recommendedName>
</protein>
<keyword evidence="3" id="KW-1185">Reference proteome</keyword>
<accession>A0ABW1A8C1</accession>
<gene>
    <name evidence="2" type="ORF">ACFPZN_27460</name>
</gene>
<evidence type="ECO:0000313" key="3">
    <source>
        <dbReference type="Proteomes" id="UP001596074"/>
    </source>
</evidence>
<feature type="compositionally biased region" description="Basic and acidic residues" evidence="1">
    <location>
        <begin position="35"/>
        <end position="48"/>
    </location>
</feature>
<dbReference type="RefSeq" id="WP_378285094.1">
    <property type="nucleotide sequence ID" value="NZ_JBHSON010000042.1"/>
</dbReference>